<evidence type="ECO:0000313" key="1">
    <source>
        <dbReference type="EMBL" id="KAJ9613339.1"/>
    </source>
</evidence>
<protein>
    <submittedName>
        <fullName evidence="1">Uncharacterized protein</fullName>
    </submittedName>
</protein>
<keyword evidence="2" id="KW-1185">Reference proteome</keyword>
<reference evidence="1" key="1">
    <citation type="submission" date="2022-10" db="EMBL/GenBank/DDBJ databases">
        <title>Culturing micro-colonial fungi from biological soil crusts in the Mojave desert and describing Neophaeococcomyces mojavensis, and introducing the new genera and species Taxawa tesnikishii.</title>
        <authorList>
            <person name="Kurbessoian T."/>
            <person name="Stajich J.E."/>
        </authorList>
    </citation>
    <scope>NUCLEOTIDE SEQUENCE</scope>
    <source>
        <strain evidence="1">TK_41</strain>
    </source>
</reference>
<name>A0AA39CLA4_9EURO</name>
<proteinExistence type="predicted"/>
<sequence>MAVLQKLAATIKSKIEWLKGKFNRTSTKIVPKEENKMIIGSPTNFQHRGVSLGVDWEGNPMFIDRPPDGRPS</sequence>
<comment type="caution">
    <text evidence="1">The sequence shown here is derived from an EMBL/GenBank/DDBJ whole genome shotgun (WGS) entry which is preliminary data.</text>
</comment>
<dbReference type="AlphaFoldDB" id="A0AA39CLA4"/>
<dbReference type="EMBL" id="JAPDRK010000004">
    <property type="protein sequence ID" value="KAJ9613339.1"/>
    <property type="molecule type" value="Genomic_DNA"/>
</dbReference>
<dbReference type="Proteomes" id="UP001172673">
    <property type="component" value="Unassembled WGS sequence"/>
</dbReference>
<accession>A0AA39CLA4</accession>
<gene>
    <name evidence="1" type="ORF">H2200_003281</name>
</gene>
<organism evidence="1 2">
    <name type="scientific">Cladophialophora chaetospira</name>
    <dbReference type="NCBI Taxonomy" id="386627"/>
    <lineage>
        <taxon>Eukaryota</taxon>
        <taxon>Fungi</taxon>
        <taxon>Dikarya</taxon>
        <taxon>Ascomycota</taxon>
        <taxon>Pezizomycotina</taxon>
        <taxon>Eurotiomycetes</taxon>
        <taxon>Chaetothyriomycetidae</taxon>
        <taxon>Chaetothyriales</taxon>
        <taxon>Herpotrichiellaceae</taxon>
        <taxon>Cladophialophora</taxon>
    </lineage>
</organism>
<evidence type="ECO:0000313" key="2">
    <source>
        <dbReference type="Proteomes" id="UP001172673"/>
    </source>
</evidence>